<keyword evidence="2" id="KW-1003">Cell membrane</keyword>
<sequence length="341" mass="39068">MKANIDFEMLKLVIQVVSVFLSIAINTILICLIITKSPKIMGTYRHLMIYFCCCSIFFSIVDVIVQPNIQTYQSSFFMVIDAKSRSMEHWVVGVLMHLLCACFGVAIYGIAIHFVYRYFALERQGRVKYFNKKYLVFWFTIPLLGGAAWYAVTELCFTPDQLGIEYIRKTVKESFNIEMENAEYAGCVFYPIDTNGKQFINWRSFMGYTGYLSIMAVAFLIISFAGCKSCYLVSNLLDQGESEFSKNLQMQLYKALVAQTVIPVVLLFIPFGFLFTLPIFEINCQFLATIITLIFAIYPAVDPLPILYFVDYYRIPILEVFKKPHCSGSQVYPASNNSVEN</sequence>
<evidence type="ECO:0000313" key="22">
    <source>
        <dbReference type="WormBase" id="Y17G9A.6"/>
    </source>
</evidence>
<evidence type="ECO:0000256" key="16">
    <source>
        <dbReference type="ARBA" id="ARBA00067967"/>
    </source>
</evidence>
<evidence type="ECO:0000256" key="14">
    <source>
        <dbReference type="ARBA" id="ARBA00061678"/>
    </source>
</evidence>
<dbReference type="WormBase" id="Y17G9A.6">
    <property type="protein sequence ID" value="CE35063"/>
    <property type="gene ID" value="WBGene00006219"/>
    <property type="gene designation" value="str-175"/>
</dbReference>
<organism evidence="20 21">
    <name type="scientific">Caenorhabditis elegans</name>
    <dbReference type="NCBI Taxonomy" id="6239"/>
    <lineage>
        <taxon>Eukaryota</taxon>
        <taxon>Metazoa</taxon>
        <taxon>Ecdysozoa</taxon>
        <taxon>Nematoda</taxon>
        <taxon>Chromadorea</taxon>
        <taxon>Rhabditida</taxon>
        <taxon>Rhabditina</taxon>
        <taxon>Rhabditomorpha</taxon>
        <taxon>Rhabditoidea</taxon>
        <taxon>Rhabditidae</taxon>
        <taxon>Peloderinae</taxon>
        <taxon>Caenorhabditis</taxon>
    </lineage>
</organism>
<feature type="transmembrane region" description="Helical" evidence="19">
    <location>
        <begin position="89"/>
        <end position="115"/>
    </location>
</feature>
<dbReference type="GO" id="GO:0005886">
    <property type="term" value="C:plasma membrane"/>
    <property type="evidence" value="ECO:0000318"/>
    <property type="project" value="GO_Central"/>
</dbReference>
<evidence type="ECO:0000256" key="6">
    <source>
        <dbReference type="ARBA" id="ARBA00022725"/>
    </source>
</evidence>
<dbReference type="OMA" id="ANIDFEM"/>
<keyword evidence="12" id="KW-0966">Cell projection</keyword>
<dbReference type="Proteomes" id="UP000001940">
    <property type="component" value="Chromosome IV"/>
</dbReference>
<comment type="subunit">
    <text evidence="15">Interacts with odr-4.</text>
</comment>
<keyword evidence="3" id="KW-0145">Chemotaxis</keyword>
<dbReference type="HOGENOM" id="CLU_036335_2_0_1"/>
<evidence type="ECO:0000256" key="2">
    <source>
        <dbReference type="ARBA" id="ARBA00022475"/>
    </source>
</evidence>
<dbReference type="OrthoDB" id="5837332at2759"/>
<dbReference type="PhylomeDB" id="Q9N481"/>
<feature type="transmembrane region" description="Helical" evidence="19">
    <location>
        <begin position="135"/>
        <end position="152"/>
    </location>
</feature>
<dbReference type="Pfam" id="PF10326">
    <property type="entry name" value="7TM_GPCR_Str"/>
    <property type="match status" value="1"/>
</dbReference>
<reference evidence="20 21" key="1">
    <citation type="journal article" date="1998" name="Science">
        <title>Genome sequence of the nematode C. elegans: a platform for investigating biology.</title>
        <authorList>
            <consortium name="The C. elegans sequencing consortium"/>
            <person name="Sulson J.E."/>
            <person name="Waterston R."/>
        </authorList>
    </citation>
    <scope>NUCLEOTIDE SEQUENCE [LARGE SCALE GENOMIC DNA]</scope>
    <source>
        <strain evidence="20 21">Bristol N2</strain>
    </source>
</reference>
<gene>
    <name evidence="20 22" type="primary">str-175</name>
    <name evidence="20" type="ORF">CELE_Y17G9A.6</name>
    <name evidence="22" type="ORF">Y17G9A.6</name>
</gene>
<accession>Q9N481</accession>
<dbReference type="CTD" id="189463"/>
<keyword evidence="7 19" id="KW-1133">Transmembrane helix</keyword>
<dbReference type="eggNOG" id="ENOG502TGA2">
    <property type="taxonomic scope" value="Eukaryota"/>
</dbReference>
<keyword evidence="11" id="KW-0325">Glycoprotein</keyword>
<evidence type="ECO:0000313" key="20">
    <source>
        <dbReference type="EMBL" id="CCD72233.1"/>
    </source>
</evidence>
<dbReference type="GO" id="GO:0007186">
    <property type="term" value="P:G protein-coupled receptor signaling pathway"/>
    <property type="evidence" value="ECO:0000318"/>
    <property type="project" value="GO_Central"/>
</dbReference>
<feature type="transmembrane region" description="Helical" evidence="19">
    <location>
        <begin position="47"/>
        <end position="69"/>
    </location>
</feature>
<keyword evidence="6" id="KW-0552">Olfaction</keyword>
<evidence type="ECO:0000256" key="4">
    <source>
        <dbReference type="ARBA" id="ARBA00022606"/>
    </source>
</evidence>
<dbReference type="GeneID" id="189463"/>
<keyword evidence="10 20" id="KW-0675">Receptor</keyword>
<protein>
    <recommendedName>
        <fullName evidence="16">Serpentine receptor class r-10</fullName>
    </recommendedName>
    <alternativeName>
        <fullName evidence="17">Odorant response abnormal protein 10</fullName>
    </alternativeName>
    <alternativeName>
        <fullName evidence="18">Olfactory receptor 10</fullName>
    </alternativeName>
</protein>
<dbReference type="UCSC" id="Y17G9A.6">
    <property type="organism name" value="c. elegans"/>
</dbReference>
<evidence type="ECO:0000256" key="12">
    <source>
        <dbReference type="ARBA" id="ARBA00023273"/>
    </source>
</evidence>
<evidence type="ECO:0000313" key="21">
    <source>
        <dbReference type="Proteomes" id="UP000001940"/>
    </source>
</evidence>
<keyword evidence="5 19" id="KW-0812">Transmembrane</keyword>
<evidence type="ECO:0000256" key="1">
    <source>
        <dbReference type="ARBA" id="ARBA00004272"/>
    </source>
</evidence>
<comment type="function">
    <text evidence="13">An odorant receptor which affects chemotaxis to the volatile odorant diacetyl. Specifies AWA neuronal cell fate via the odr-7 pathway.</text>
</comment>
<keyword evidence="9 19" id="KW-0472">Membrane</keyword>
<dbReference type="GO" id="GO:0006935">
    <property type="term" value="P:chemotaxis"/>
    <property type="evidence" value="ECO:0007669"/>
    <property type="project" value="UniProtKB-KW"/>
</dbReference>
<dbReference type="EMBL" id="BX284604">
    <property type="protein sequence ID" value="CCD72233.1"/>
    <property type="molecule type" value="Genomic_DNA"/>
</dbReference>
<feature type="transmembrane region" description="Helical" evidence="19">
    <location>
        <begin position="286"/>
        <end position="310"/>
    </location>
</feature>
<comment type="similarity">
    <text evidence="14">Belongs to the nematode receptor-like protein str family.</text>
</comment>
<evidence type="ECO:0000256" key="17">
    <source>
        <dbReference type="ARBA" id="ARBA00078653"/>
    </source>
</evidence>
<dbReference type="FunCoup" id="Q9N481">
    <property type="interactions" value="4"/>
</dbReference>
<evidence type="ECO:0000256" key="13">
    <source>
        <dbReference type="ARBA" id="ARBA00054965"/>
    </source>
</evidence>
<proteinExistence type="inferred from homology"/>
<feature type="transmembrane region" description="Helical" evidence="19">
    <location>
        <begin position="12"/>
        <end position="35"/>
    </location>
</feature>
<evidence type="ECO:0000256" key="8">
    <source>
        <dbReference type="ARBA" id="ARBA00023069"/>
    </source>
</evidence>
<evidence type="ECO:0000256" key="19">
    <source>
        <dbReference type="SAM" id="Phobius"/>
    </source>
</evidence>
<dbReference type="RefSeq" id="NP_500661.2">
    <property type="nucleotide sequence ID" value="NM_068260.4"/>
</dbReference>
<evidence type="ECO:0000256" key="9">
    <source>
        <dbReference type="ARBA" id="ARBA00023136"/>
    </source>
</evidence>
<dbReference type="GO" id="GO:0038022">
    <property type="term" value="F:G protein-coupled olfactory receptor activity"/>
    <property type="evidence" value="ECO:0000318"/>
    <property type="project" value="GO_Central"/>
</dbReference>
<dbReference type="PANTHER" id="PTHR22943">
    <property type="entry name" value="7-TRANSMEMBRANE DOMAIN RECEPTOR C.ELEGANS"/>
    <property type="match status" value="1"/>
</dbReference>
<keyword evidence="8" id="KW-0969">Cilium</keyword>
<evidence type="ECO:0000256" key="18">
    <source>
        <dbReference type="ARBA" id="ARBA00082489"/>
    </source>
</evidence>
<dbReference type="KEGG" id="cel:CELE_Y17G9A.6"/>
<evidence type="ECO:0000256" key="11">
    <source>
        <dbReference type="ARBA" id="ARBA00023180"/>
    </source>
</evidence>
<dbReference type="PANTHER" id="PTHR22943:SF29">
    <property type="entry name" value="SEVEN TM RECEPTOR"/>
    <property type="match status" value="1"/>
</dbReference>
<keyword evidence="21" id="KW-1185">Reference proteome</keyword>
<dbReference type="GO" id="GO:0042048">
    <property type="term" value="P:olfactory behavior"/>
    <property type="evidence" value="ECO:0000318"/>
    <property type="project" value="GO_Central"/>
</dbReference>
<dbReference type="PaxDb" id="6239-Y17G9A.6"/>
<name>Q9N481_CAEEL</name>
<feature type="transmembrane region" description="Helical" evidence="19">
    <location>
        <begin position="211"/>
        <end position="234"/>
    </location>
</feature>
<dbReference type="InParanoid" id="Q9N481"/>
<evidence type="ECO:0000256" key="7">
    <source>
        <dbReference type="ARBA" id="ARBA00022989"/>
    </source>
</evidence>
<evidence type="ECO:0000256" key="10">
    <source>
        <dbReference type="ARBA" id="ARBA00023170"/>
    </source>
</evidence>
<dbReference type="FunFam" id="1.20.1070.10:FF:000128">
    <property type="entry name" value="Seven TM Receptor"/>
    <property type="match status" value="1"/>
</dbReference>
<evidence type="ECO:0000256" key="5">
    <source>
        <dbReference type="ARBA" id="ARBA00022692"/>
    </source>
</evidence>
<dbReference type="AGR" id="WB:WBGene00006219"/>
<evidence type="ECO:0000256" key="15">
    <source>
        <dbReference type="ARBA" id="ARBA00064300"/>
    </source>
</evidence>
<dbReference type="SUPFAM" id="SSF81321">
    <property type="entry name" value="Family A G protein-coupled receptor-like"/>
    <property type="match status" value="1"/>
</dbReference>
<dbReference type="InterPro" id="IPR019428">
    <property type="entry name" value="7TM_GPCR_serpentine_rcpt_Str"/>
</dbReference>
<feature type="transmembrane region" description="Helical" evidence="19">
    <location>
        <begin position="255"/>
        <end position="280"/>
    </location>
</feature>
<keyword evidence="4" id="KW-0716">Sensory transduction</keyword>
<evidence type="ECO:0000256" key="3">
    <source>
        <dbReference type="ARBA" id="ARBA00022500"/>
    </source>
</evidence>
<dbReference type="AlphaFoldDB" id="Q9N481"/>
<dbReference type="GO" id="GO:0060170">
    <property type="term" value="C:ciliary membrane"/>
    <property type="evidence" value="ECO:0007669"/>
    <property type="project" value="UniProtKB-SubCell"/>
</dbReference>
<comment type="subcellular location">
    <subcellularLocation>
        <location evidence="1">Cell projection</location>
        <location evidence="1">Cilium membrane</location>
        <topology evidence="1">Multi-pass membrane protein</topology>
    </subcellularLocation>
</comment>